<dbReference type="PANTHER" id="PTHR13833:SF71">
    <property type="entry name" value="NHL DOMAIN-CONTAINING PROTEIN"/>
    <property type="match status" value="1"/>
</dbReference>
<dbReference type="InterPro" id="IPR037682">
    <property type="entry name" value="TonB_C"/>
</dbReference>
<evidence type="ECO:0000256" key="2">
    <source>
        <dbReference type="SAM" id="SignalP"/>
    </source>
</evidence>
<sequence length="489" mass="50036">MRTSRLPFLLCVALAGLVAGTRTARGQALRSSPDGLGPAARFEEPTGVAVAPDGTVYVVDPGQETIRKITPAGLVSTLAGSTYQSGDDDGPGPLARFRSPTALALAPDGTLYVADNGNHTIRAISPAGVVSTLAGTARKEGLVNGTGPAARFAVSTGIAVGPNGTLYVVGGYYIRQINLRTRAVTTLRPRMETRGLDPEQVQYAATHYNFHGVAVGPDGTLFLADDVSGVVRQLTRAGRLSILAGEVGAGALDAGYVPAGRVAAAGVGVPRGIAVGPNGTLYVVGGYYIRQVSPAGEVRTLAGQEDARGSADGLGPAARFEEPAGVAVAPDGTVYVADAWSQTIRRITPEGVVSTLAGTARVLPVAREAPLPPPLPDAEERVYTYVEKMPELPGMGTDRSPSAILGPLAAAVQQRLVLPPGTPAGVVVVRFTVRPAGAIRDATIFRGLTSAADAAVLAAVAQLPLFRPGVQNGRPVAVSLLLPVKVGQP</sequence>
<proteinExistence type="predicted"/>
<dbReference type="Pfam" id="PF03544">
    <property type="entry name" value="TonB_C"/>
    <property type="match status" value="1"/>
</dbReference>
<feature type="chain" id="PRO_5011682287" evidence="2">
    <location>
        <begin position="25"/>
        <end position="489"/>
    </location>
</feature>
<feature type="signal peptide" evidence="2">
    <location>
        <begin position="1"/>
        <end position="24"/>
    </location>
</feature>
<dbReference type="EMBL" id="FOXS01000010">
    <property type="protein sequence ID" value="SFQ82207.1"/>
    <property type="molecule type" value="Genomic_DNA"/>
</dbReference>
<gene>
    <name evidence="4" type="ORF">SAMN04515668_4761</name>
</gene>
<dbReference type="STRING" id="1227077.SAMN04515668_4761"/>
<dbReference type="SUPFAM" id="SSF74653">
    <property type="entry name" value="TolA/TonB C-terminal domain"/>
    <property type="match status" value="1"/>
</dbReference>
<evidence type="ECO:0000256" key="1">
    <source>
        <dbReference type="ARBA" id="ARBA00022737"/>
    </source>
</evidence>
<evidence type="ECO:0000259" key="3">
    <source>
        <dbReference type="Pfam" id="PF03544"/>
    </source>
</evidence>
<dbReference type="AlphaFoldDB" id="A0A1I6BN10"/>
<dbReference type="Gene3D" id="3.30.1150.10">
    <property type="match status" value="1"/>
</dbReference>
<dbReference type="SUPFAM" id="SSF101898">
    <property type="entry name" value="NHL repeat"/>
    <property type="match status" value="1"/>
</dbReference>
<dbReference type="Gene3D" id="2.120.10.30">
    <property type="entry name" value="TolB, C-terminal domain"/>
    <property type="match status" value="3"/>
</dbReference>
<name>A0A1I6BN10_HYMAR</name>
<accession>A0A1I6BN10</accession>
<dbReference type="Proteomes" id="UP000199029">
    <property type="component" value="Unassembled WGS sequence"/>
</dbReference>
<protein>
    <submittedName>
        <fullName evidence="4">NHL repeat-containing protein</fullName>
    </submittedName>
</protein>
<evidence type="ECO:0000313" key="5">
    <source>
        <dbReference type="Proteomes" id="UP000199029"/>
    </source>
</evidence>
<reference evidence="5" key="1">
    <citation type="submission" date="2016-10" db="EMBL/GenBank/DDBJ databases">
        <authorList>
            <person name="Varghese N."/>
            <person name="Submissions S."/>
        </authorList>
    </citation>
    <scope>NUCLEOTIDE SEQUENCE [LARGE SCALE GENOMIC DNA]</scope>
    <source>
        <strain evidence="5">OR362-8,ATCC BAA-1266,JCM 13504</strain>
    </source>
</reference>
<dbReference type="PANTHER" id="PTHR13833">
    <property type="match status" value="1"/>
</dbReference>
<keyword evidence="5" id="KW-1185">Reference proteome</keyword>
<dbReference type="Pfam" id="PF01436">
    <property type="entry name" value="NHL"/>
    <property type="match status" value="2"/>
</dbReference>
<feature type="domain" description="TonB C-terminal" evidence="3">
    <location>
        <begin position="425"/>
        <end position="484"/>
    </location>
</feature>
<dbReference type="InterPro" id="IPR001258">
    <property type="entry name" value="NHL_repeat"/>
</dbReference>
<organism evidence="4 5">
    <name type="scientific">Hymenobacter arizonensis</name>
    <name type="common">Siccationidurans arizonensis</name>
    <dbReference type="NCBI Taxonomy" id="1227077"/>
    <lineage>
        <taxon>Bacteria</taxon>
        <taxon>Pseudomonadati</taxon>
        <taxon>Bacteroidota</taxon>
        <taxon>Cytophagia</taxon>
        <taxon>Cytophagales</taxon>
        <taxon>Hymenobacteraceae</taxon>
        <taxon>Hymenobacter</taxon>
    </lineage>
</organism>
<keyword evidence="1" id="KW-0677">Repeat</keyword>
<keyword evidence="2" id="KW-0732">Signal</keyword>
<dbReference type="GO" id="GO:0055085">
    <property type="term" value="P:transmembrane transport"/>
    <property type="evidence" value="ECO:0007669"/>
    <property type="project" value="InterPro"/>
</dbReference>
<dbReference type="RefSeq" id="WP_177204883.1">
    <property type="nucleotide sequence ID" value="NZ_FOXS01000010.1"/>
</dbReference>
<evidence type="ECO:0000313" key="4">
    <source>
        <dbReference type="EMBL" id="SFQ82207.1"/>
    </source>
</evidence>
<dbReference type="InterPro" id="IPR011042">
    <property type="entry name" value="6-blade_b-propeller_TolB-like"/>
</dbReference>